<dbReference type="AlphaFoldDB" id="A0A4Q8BAV8"/>
<organism evidence="2 3">
    <name type="scientific">Micromonospora kangleipakensis</name>
    <dbReference type="NCBI Taxonomy" id="1077942"/>
    <lineage>
        <taxon>Bacteria</taxon>
        <taxon>Bacillati</taxon>
        <taxon>Actinomycetota</taxon>
        <taxon>Actinomycetes</taxon>
        <taxon>Micromonosporales</taxon>
        <taxon>Micromonosporaceae</taxon>
        <taxon>Micromonospora</taxon>
    </lineage>
</organism>
<dbReference type="EMBL" id="SHLD01000001">
    <property type="protein sequence ID" value="RZU74688.1"/>
    <property type="molecule type" value="Genomic_DNA"/>
</dbReference>
<keyword evidence="3" id="KW-1185">Reference proteome</keyword>
<name>A0A4Q8BAV8_9ACTN</name>
<evidence type="ECO:0000313" key="2">
    <source>
        <dbReference type="EMBL" id="RZU74688.1"/>
    </source>
</evidence>
<proteinExistence type="predicted"/>
<evidence type="ECO:0000313" key="3">
    <source>
        <dbReference type="Proteomes" id="UP000294114"/>
    </source>
</evidence>
<evidence type="ECO:0000256" key="1">
    <source>
        <dbReference type="SAM" id="MobiDB-lite"/>
    </source>
</evidence>
<protein>
    <submittedName>
        <fullName evidence="2">Uncharacterized protein</fullName>
    </submittedName>
</protein>
<reference evidence="2 3" key="1">
    <citation type="submission" date="2019-02" db="EMBL/GenBank/DDBJ databases">
        <title>Sequencing the genomes of 1000 actinobacteria strains.</title>
        <authorList>
            <person name="Klenk H.-P."/>
        </authorList>
    </citation>
    <scope>NUCLEOTIDE SEQUENCE [LARGE SCALE GENOMIC DNA]</scope>
    <source>
        <strain evidence="2 3">DSM 45612</strain>
    </source>
</reference>
<gene>
    <name evidence="2" type="ORF">EV384_3164</name>
</gene>
<dbReference type="Proteomes" id="UP000294114">
    <property type="component" value="Unassembled WGS sequence"/>
</dbReference>
<accession>A0A4Q8BAV8</accession>
<comment type="caution">
    <text evidence="2">The sequence shown here is derived from an EMBL/GenBank/DDBJ whole genome shotgun (WGS) entry which is preliminary data.</text>
</comment>
<sequence>MALPVRVGALGTGRPPATDRRGRLATAPRYQWAVPVYRLAARDQYLRPGLTIDAGELTIRAELSRGRTPDVRVSR</sequence>
<feature type="region of interest" description="Disordered" evidence="1">
    <location>
        <begin position="1"/>
        <end position="23"/>
    </location>
</feature>